<reference evidence="3" key="1">
    <citation type="submission" date="2016-12" db="EMBL/GenBank/DDBJ databases">
        <title>Comparative genomics of four Isosphaeraceae planctomycetes: a common pool of plasmids and glycoside hydrolase genes.</title>
        <authorList>
            <person name="Ivanova A."/>
        </authorList>
    </citation>
    <scope>NUCLEOTIDE SEQUENCE [LARGE SCALE GENOMIC DNA]</scope>
    <source>
        <strain evidence="3">PX4</strain>
    </source>
</reference>
<dbReference type="STRING" id="1387353.BSF38_04403"/>
<keyword evidence="1" id="KW-1133">Transmembrane helix</keyword>
<feature type="transmembrane region" description="Helical" evidence="1">
    <location>
        <begin position="7"/>
        <end position="25"/>
    </location>
</feature>
<organism evidence="2 3">
    <name type="scientific">Paludisphaera borealis</name>
    <dbReference type="NCBI Taxonomy" id="1387353"/>
    <lineage>
        <taxon>Bacteria</taxon>
        <taxon>Pseudomonadati</taxon>
        <taxon>Planctomycetota</taxon>
        <taxon>Planctomycetia</taxon>
        <taxon>Isosphaerales</taxon>
        <taxon>Isosphaeraceae</taxon>
        <taxon>Paludisphaera</taxon>
    </lineage>
</organism>
<evidence type="ECO:0000256" key="1">
    <source>
        <dbReference type="SAM" id="Phobius"/>
    </source>
</evidence>
<dbReference type="RefSeq" id="WP_076349245.1">
    <property type="nucleotide sequence ID" value="NZ_CP019082.1"/>
</dbReference>
<dbReference type="AlphaFoldDB" id="A0A1U7CVC3"/>
<dbReference type="OrthoDB" id="122241at2"/>
<evidence type="ECO:0000313" key="2">
    <source>
        <dbReference type="EMBL" id="APW62848.1"/>
    </source>
</evidence>
<accession>A0A1U7CVC3</accession>
<gene>
    <name evidence="2" type="ORF">BSF38_04403</name>
</gene>
<dbReference type="KEGG" id="pbor:BSF38_04403"/>
<evidence type="ECO:0000313" key="3">
    <source>
        <dbReference type="Proteomes" id="UP000186309"/>
    </source>
</evidence>
<feature type="transmembrane region" description="Helical" evidence="1">
    <location>
        <begin position="45"/>
        <end position="62"/>
    </location>
</feature>
<keyword evidence="1" id="KW-0812">Transmembrane</keyword>
<protein>
    <submittedName>
        <fullName evidence="2">Uncharacterized protein</fullName>
    </submittedName>
</protein>
<name>A0A1U7CVC3_9BACT</name>
<proteinExistence type="predicted"/>
<keyword evidence="3" id="KW-1185">Reference proteome</keyword>
<keyword evidence="1" id="KW-0472">Membrane</keyword>
<dbReference type="EMBL" id="CP019082">
    <property type="protein sequence ID" value="APW62848.1"/>
    <property type="molecule type" value="Genomic_DNA"/>
</dbReference>
<dbReference type="Proteomes" id="UP000186309">
    <property type="component" value="Chromosome"/>
</dbReference>
<sequence length="77" mass="8518">MNLDIRVPIGLLFLSLGALITGFGVVTHFTNPELYARSLDINVNIWWGLVMLAFGAAMFYYGRRATMRTAQAPSQAP</sequence>